<dbReference type="GO" id="GO:0016787">
    <property type="term" value="F:hydrolase activity"/>
    <property type="evidence" value="ECO:0007669"/>
    <property type="project" value="UniProtKB-KW"/>
</dbReference>
<dbReference type="InterPro" id="IPR044925">
    <property type="entry name" value="His-Me_finger_sf"/>
</dbReference>
<sequence>MVFHITQLGNFYPGDEHKGDVARIIMYMYTRYPNQCEALNIGFGTTDHAPFQDMPDVFLKCNAEDPVSQFERDRNEIIYQNQGNRNPYIDNPYLATLIWNGQEAEDTWGTLSIPEKKFEQLTIYPTYTSNYIYIKGNTKTKSYHYTFTTQWANK</sequence>
<dbReference type="InterPro" id="IPR007346">
    <property type="entry name" value="Endonuclease-I"/>
</dbReference>
<evidence type="ECO:0000313" key="4">
    <source>
        <dbReference type="EMBL" id="TYB73327.1"/>
    </source>
</evidence>
<dbReference type="Pfam" id="PF04231">
    <property type="entry name" value="Endonuclease_1"/>
    <property type="match status" value="1"/>
</dbReference>
<accession>A0A5D0QVV0</accession>
<protein>
    <submittedName>
        <fullName evidence="4">Uncharacterized protein</fullName>
    </submittedName>
</protein>
<dbReference type="AlphaFoldDB" id="A0A5D0QVV0"/>
<evidence type="ECO:0000313" key="5">
    <source>
        <dbReference type="Proteomes" id="UP000324358"/>
    </source>
</evidence>
<dbReference type="PANTHER" id="PTHR33607:SF2">
    <property type="entry name" value="ENDONUCLEASE-1"/>
    <property type="match status" value="1"/>
</dbReference>
<dbReference type="RefSeq" id="WP_066249742.1">
    <property type="nucleotide sequence ID" value="NZ_VSKL01000002.1"/>
</dbReference>
<proteinExistence type="inferred from homology"/>
<evidence type="ECO:0000256" key="3">
    <source>
        <dbReference type="ARBA" id="ARBA00022801"/>
    </source>
</evidence>
<dbReference type="EMBL" id="VSKL01000002">
    <property type="protein sequence ID" value="TYB73327.1"/>
    <property type="molecule type" value="Genomic_DNA"/>
</dbReference>
<dbReference type="GO" id="GO:0004518">
    <property type="term" value="F:nuclease activity"/>
    <property type="evidence" value="ECO:0007669"/>
    <property type="project" value="UniProtKB-KW"/>
</dbReference>
<organism evidence="4 5">
    <name type="scientific">Bizionia algoritergicola</name>
    <dbReference type="NCBI Taxonomy" id="291187"/>
    <lineage>
        <taxon>Bacteria</taxon>
        <taxon>Pseudomonadati</taxon>
        <taxon>Bacteroidota</taxon>
        <taxon>Flavobacteriia</taxon>
        <taxon>Flavobacteriales</taxon>
        <taxon>Flavobacteriaceae</taxon>
        <taxon>Bizionia</taxon>
    </lineage>
</organism>
<dbReference type="OrthoDB" id="5485925at2"/>
<dbReference type="Proteomes" id="UP000324358">
    <property type="component" value="Unassembled WGS sequence"/>
</dbReference>
<gene>
    <name evidence="4" type="ORF">ES675_06605</name>
</gene>
<comment type="similarity">
    <text evidence="1">Belongs to the EndA/NucM nuclease family.</text>
</comment>
<evidence type="ECO:0000256" key="2">
    <source>
        <dbReference type="ARBA" id="ARBA00022722"/>
    </source>
</evidence>
<keyword evidence="2" id="KW-0540">Nuclease</keyword>
<dbReference type="SUPFAM" id="SSF54060">
    <property type="entry name" value="His-Me finger endonucleases"/>
    <property type="match status" value="1"/>
</dbReference>
<reference evidence="4 5" key="1">
    <citation type="submission" date="2019-08" db="EMBL/GenBank/DDBJ databases">
        <title>Genomes of Antarctic Bizionia species.</title>
        <authorList>
            <person name="Bowman J.P."/>
        </authorList>
    </citation>
    <scope>NUCLEOTIDE SEQUENCE [LARGE SCALE GENOMIC DNA]</scope>
    <source>
        <strain evidence="4 5">APA-1</strain>
    </source>
</reference>
<keyword evidence="3" id="KW-0378">Hydrolase</keyword>
<dbReference type="PANTHER" id="PTHR33607">
    <property type="entry name" value="ENDONUCLEASE-1"/>
    <property type="match status" value="1"/>
</dbReference>
<evidence type="ECO:0000256" key="1">
    <source>
        <dbReference type="ARBA" id="ARBA00006429"/>
    </source>
</evidence>
<comment type="caution">
    <text evidence="4">The sequence shown here is derived from an EMBL/GenBank/DDBJ whole genome shotgun (WGS) entry which is preliminary data.</text>
</comment>
<keyword evidence="5" id="KW-1185">Reference proteome</keyword>
<name>A0A5D0QVV0_9FLAO</name>